<dbReference type="Pfam" id="PF00018">
    <property type="entry name" value="SH3_1"/>
    <property type="match status" value="1"/>
</dbReference>
<feature type="domain" description="SH3" evidence="11">
    <location>
        <begin position="217"/>
        <end position="274"/>
    </location>
</feature>
<dbReference type="STRING" id="90262.A0A1X2HYQ7"/>
<dbReference type="InterPro" id="IPR001452">
    <property type="entry name" value="SH3_domain"/>
</dbReference>
<dbReference type="Proteomes" id="UP000193560">
    <property type="component" value="Unassembled WGS sequence"/>
</dbReference>
<evidence type="ECO:0000313" key="13">
    <source>
        <dbReference type="Proteomes" id="UP000193560"/>
    </source>
</evidence>
<protein>
    <recommendedName>
        <fullName evidence="11">SH3 domain-containing protein</fullName>
    </recommendedName>
</protein>
<evidence type="ECO:0000256" key="4">
    <source>
        <dbReference type="ARBA" id="ARBA00022475"/>
    </source>
</evidence>
<dbReference type="OrthoDB" id="5983572at2759"/>
<evidence type="ECO:0000256" key="10">
    <source>
        <dbReference type="SAM" id="Phobius"/>
    </source>
</evidence>
<comment type="caution">
    <text evidence="12">The sequence shown here is derived from an EMBL/GenBank/DDBJ whole genome shotgun (WGS) entry which is preliminary data.</text>
</comment>
<dbReference type="InterPro" id="IPR035522">
    <property type="entry name" value="Sho1_SH3"/>
</dbReference>
<evidence type="ECO:0000313" key="12">
    <source>
        <dbReference type="EMBL" id="ORZ05418.1"/>
    </source>
</evidence>
<reference evidence="12 13" key="1">
    <citation type="submission" date="2016-07" db="EMBL/GenBank/DDBJ databases">
        <title>Pervasive Adenine N6-methylation of Active Genes in Fungi.</title>
        <authorList>
            <consortium name="DOE Joint Genome Institute"/>
            <person name="Mondo S.J."/>
            <person name="Dannebaum R.O."/>
            <person name="Kuo R.C."/>
            <person name="Labutti K."/>
            <person name="Haridas S."/>
            <person name="Kuo A."/>
            <person name="Salamov A."/>
            <person name="Ahrendt S.R."/>
            <person name="Lipzen A."/>
            <person name="Sullivan W."/>
            <person name="Andreopoulos W.B."/>
            <person name="Clum A."/>
            <person name="Lindquist E."/>
            <person name="Daum C."/>
            <person name="Ramamoorthy G.K."/>
            <person name="Gryganskyi A."/>
            <person name="Culley D."/>
            <person name="Magnuson J.K."/>
            <person name="James T.Y."/>
            <person name="O'Malley M.A."/>
            <person name="Stajich J.E."/>
            <person name="Spatafora J.W."/>
            <person name="Visel A."/>
            <person name="Grigoriev I.V."/>
        </authorList>
    </citation>
    <scope>NUCLEOTIDE SEQUENCE [LARGE SCALE GENOMIC DNA]</scope>
    <source>
        <strain evidence="12 13">NRRL 1336</strain>
    </source>
</reference>
<evidence type="ECO:0000256" key="7">
    <source>
        <dbReference type="ARBA" id="ARBA00023016"/>
    </source>
</evidence>
<dbReference type="EMBL" id="MCGE01000044">
    <property type="protein sequence ID" value="ORZ05418.1"/>
    <property type="molecule type" value="Genomic_DNA"/>
</dbReference>
<feature type="transmembrane region" description="Helical" evidence="10">
    <location>
        <begin position="70"/>
        <end position="93"/>
    </location>
</feature>
<dbReference type="GO" id="GO:0005886">
    <property type="term" value="C:plasma membrane"/>
    <property type="evidence" value="ECO:0007669"/>
    <property type="project" value="UniProtKB-SubCell"/>
</dbReference>
<keyword evidence="5 10" id="KW-0812">Transmembrane</keyword>
<comment type="subcellular location">
    <subcellularLocation>
        <location evidence="1">Cell membrane</location>
        <topology evidence="1">Multi-pass membrane protein</topology>
    </subcellularLocation>
</comment>
<evidence type="ECO:0000256" key="2">
    <source>
        <dbReference type="ARBA" id="ARBA00009739"/>
    </source>
</evidence>
<name>A0A1X2HYQ7_9FUNG</name>
<evidence type="ECO:0000256" key="9">
    <source>
        <dbReference type="PROSITE-ProRule" id="PRU00192"/>
    </source>
</evidence>
<keyword evidence="3 9" id="KW-0728">SH3 domain</keyword>
<evidence type="ECO:0000256" key="6">
    <source>
        <dbReference type="ARBA" id="ARBA00022989"/>
    </source>
</evidence>
<evidence type="ECO:0000256" key="3">
    <source>
        <dbReference type="ARBA" id="ARBA00022443"/>
    </source>
</evidence>
<proteinExistence type="inferred from homology"/>
<evidence type="ECO:0000256" key="1">
    <source>
        <dbReference type="ARBA" id="ARBA00004651"/>
    </source>
</evidence>
<dbReference type="SMART" id="SM00326">
    <property type="entry name" value="SH3"/>
    <property type="match status" value="1"/>
</dbReference>
<keyword evidence="6 10" id="KW-1133">Transmembrane helix</keyword>
<sequence length="274" mass="29495">MVQFSGEHLTENLFLLITTIVSLAAWVIAFGALCAMRAVGASWWVMIFNLLLVVGIIVLILTNTFSQYRLVVLAFLAVSISYVTEQLSFAIALTAGNDNSYYGYGNLRAPAGAYAAGYIILIIIEILWVFVFGSEPNSYLGQFGHLGGLNSVQQQPHHGTTAGAGAAAGVGAAAGGNVVSHDAPIEMTQEKTAYDGAVSPQSPTMTHPSMATSPVLEYSERVEALHEYRANPEDPSELSFDRGDILEIVDRRGNWWQARKTDGTTGIIPSNYFA</sequence>
<dbReference type="CDD" id="cd11855">
    <property type="entry name" value="SH3_Sho1p"/>
    <property type="match status" value="1"/>
</dbReference>
<keyword evidence="13" id="KW-1185">Reference proteome</keyword>
<keyword evidence="7" id="KW-0346">Stress response</keyword>
<organism evidence="12 13">
    <name type="scientific">Absidia repens</name>
    <dbReference type="NCBI Taxonomy" id="90262"/>
    <lineage>
        <taxon>Eukaryota</taxon>
        <taxon>Fungi</taxon>
        <taxon>Fungi incertae sedis</taxon>
        <taxon>Mucoromycota</taxon>
        <taxon>Mucoromycotina</taxon>
        <taxon>Mucoromycetes</taxon>
        <taxon>Mucorales</taxon>
        <taxon>Cunninghamellaceae</taxon>
        <taxon>Absidia</taxon>
    </lineage>
</organism>
<evidence type="ECO:0000259" key="11">
    <source>
        <dbReference type="PROSITE" id="PS50002"/>
    </source>
</evidence>
<dbReference type="PROSITE" id="PS50002">
    <property type="entry name" value="SH3"/>
    <property type="match status" value="1"/>
</dbReference>
<feature type="transmembrane region" description="Helical" evidence="10">
    <location>
        <begin position="113"/>
        <end position="133"/>
    </location>
</feature>
<comment type="similarity">
    <text evidence="2">Belongs to the SHO1 family.</text>
</comment>
<feature type="transmembrane region" description="Helical" evidence="10">
    <location>
        <begin position="12"/>
        <end position="35"/>
    </location>
</feature>
<dbReference type="PRINTS" id="PR00452">
    <property type="entry name" value="SH3DOMAIN"/>
</dbReference>
<dbReference type="AlphaFoldDB" id="A0A1X2HYQ7"/>
<accession>A0A1X2HYQ7</accession>
<evidence type="ECO:0000256" key="5">
    <source>
        <dbReference type="ARBA" id="ARBA00022692"/>
    </source>
</evidence>
<keyword evidence="8 10" id="KW-0472">Membrane</keyword>
<evidence type="ECO:0000256" key="8">
    <source>
        <dbReference type="ARBA" id="ARBA00023136"/>
    </source>
</evidence>
<gene>
    <name evidence="12" type="ORF">BCR42DRAFT_428261</name>
</gene>
<dbReference type="Gene3D" id="2.30.30.40">
    <property type="entry name" value="SH3 Domains"/>
    <property type="match status" value="1"/>
</dbReference>
<keyword evidence="4" id="KW-1003">Cell membrane</keyword>
<dbReference type="SUPFAM" id="SSF50044">
    <property type="entry name" value="SH3-domain"/>
    <property type="match status" value="1"/>
</dbReference>
<dbReference type="InterPro" id="IPR036028">
    <property type="entry name" value="SH3-like_dom_sf"/>
</dbReference>
<feature type="transmembrane region" description="Helical" evidence="10">
    <location>
        <begin position="41"/>
        <end position="61"/>
    </location>
</feature>